<proteinExistence type="predicted"/>
<keyword evidence="2" id="KW-1185">Reference proteome</keyword>
<evidence type="ECO:0000313" key="1">
    <source>
        <dbReference type="EMBL" id="SIT06140.1"/>
    </source>
</evidence>
<dbReference type="Proteomes" id="UP000186917">
    <property type="component" value="Unassembled WGS sequence"/>
</dbReference>
<gene>
    <name evidence="1" type="ORF">SAMN05421788_103240</name>
</gene>
<evidence type="ECO:0000313" key="2">
    <source>
        <dbReference type="Proteomes" id="UP000186917"/>
    </source>
</evidence>
<dbReference type="RefSeq" id="WP_170022681.1">
    <property type="nucleotide sequence ID" value="NZ_AP017422.1"/>
</dbReference>
<dbReference type="STRING" id="477680.SAMN05421788_103240"/>
<dbReference type="EMBL" id="FTOR01000003">
    <property type="protein sequence ID" value="SIT06140.1"/>
    <property type="molecule type" value="Genomic_DNA"/>
</dbReference>
<protein>
    <submittedName>
        <fullName evidence="1">Uncharacterized protein</fullName>
    </submittedName>
</protein>
<dbReference type="AlphaFoldDB" id="A0A1N7P6G2"/>
<name>A0A1N7P6G2_9BACT</name>
<sequence length="54" mass="6252">MTRFVSALQALSHPISYEYPPIQHPHEQPLKYFITNMEVIVIGLNLKKALSCKR</sequence>
<reference evidence="2" key="1">
    <citation type="submission" date="2017-01" db="EMBL/GenBank/DDBJ databases">
        <authorList>
            <person name="Varghese N."/>
            <person name="Submissions S."/>
        </authorList>
    </citation>
    <scope>NUCLEOTIDE SEQUENCE [LARGE SCALE GENOMIC DNA]</scope>
    <source>
        <strain evidence="2">DSM 21054</strain>
    </source>
</reference>
<organism evidence="1 2">
    <name type="scientific">Filimonas lacunae</name>
    <dbReference type="NCBI Taxonomy" id="477680"/>
    <lineage>
        <taxon>Bacteria</taxon>
        <taxon>Pseudomonadati</taxon>
        <taxon>Bacteroidota</taxon>
        <taxon>Chitinophagia</taxon>
        <taxon>Chitinophagales</taxon>
        <taxon>Chitinophagaceae</taxon>
        <taxon>Filimonas</taxon>
    </lineage>
</organism>
<accession>A0A1N7P6G2</accession>